<dbReference type="EMBL" id="LXQA010075717">
    <property type="protein sequence ID" value="MCI10306.1"/>
    <property type="molecule type" value="Genomic_DNA"/>
</dbReference>
<keyword evidence="3" id="KW-1185">Reference proteome</keyword>
<feature type="region of interest" description="Disordered" evidence="1">
    <location>
        <begin position="1"/>
        <end position="38"/>
    </location>
</feature>
<gene>
    <name evidence="2" type="ORF">A2U01_0031399</name>
</gene>
<reference evidence="2 3" key="1">
    <citation type="journal article" date="2018" name="Front. Plant Sci.">
        <title>Red Clover (Trifolium pratense) and Zigzag Clover (T. medium) - A Picture of Genomic Similarities and Differences.</title>
        <authorList>
            <person name="Dluhosova J."/>
            <person name="Istvanek J."/>
            <person name="Nedelnik J."/>
            <person name="Repkova J."/>
        </authorList>
    </citation>
    <scope>NUCLEOTIDE SEQUENCE [LARGE SCALE GENOMIC DNA]</scope>
    <source>
        <strain evidence="3">cv. 10/8</strain>
        <tissue evidence="2">Leaf</tissue>
    </source>
</reference>
<sequence>GSCSKNLFPSSSQSKGGQSEGKKDKEQEVDQQPVTATEKQLVPIKATEILGVEDVAESLGAVAISTNFVVGKTTKPQGGSKGRKWVRNKSSKPVKAQSASKLAKELGKRNLVDVVISEGNIDFIQGSDKKFKGDVVMEECSKPDVKAVRALSRLIRLENPQVVFLMETRLKVPEVDRLKLKLGSSCGLAVDCRGVGRERVGGLALFWKDHMDITIKSFSLNHIHGQCVDVETNEPWDLT</sequence>
<accession>A0A392PG62</accession>
<organism evidence="2 3">
    <name type="scientific">Trifolium medium</name>
    <dbReference type="NCBI Taxonomy" id="97028"/>
    <lineage>
        <taxon>Eukaryota</taxon>
        <taxon>Viridiplantae</taxon>
        <taxon>Streptophyta</taxon>
        <taxon>Embryophyta</taxon>
        <taxon>Tracheophyta</taxon>
        <taxon>Spermatophyta</taxon>
        <taxon>Magnoliopsida</taxon>
        <taxon>eudicotyledons</taxon>
        <taxon>Gunneridae</taxon>
        <taxon>Pentapetalae</taxon>
        <taxon>rosids</taxon>
        <taxon>fabids</taxon>
        <taxon>Fabales</taxon>
        <taxon>Fabaceae</taxon>
        <taxon>Papilionoideae</taxon>
        <taxon>50 kb inversion clade</taxon>
        <taxon>NPAAA clade</taxon>
        <taxon>Hologalegina</taxon>
        <taxon>IRL clade</taxon>
        <taxon>Trifolieae</taxon>
        <taxon>Trifolium</taxon>
    </lineage>
</organism>
<feature type="non-terminal residue" evidence="2">
    <location>
        <position position="1"/>
    </location>
</feature>
<dbReference type="Proteomes" id="UP000265520">
    <property type="component" value="Unassembled WGS sequence"/>
</dbReference>
<feature type="region of interest" description="Disordered" evidence="1">
    <location>
        <begin position="73"/>
        <end position="99"/>
    </location>
</feature>
<protein>
    <submittedName>
        <fullName evidence="2">Uncharacterized protein</fullName>
    </submittedName>
</protein>
<evidence type="ECO:0000313" key="3">
    <source>
        <dbReference type="Proteomes" id="UP000265520"/>
    </source>
</evidence>
<dbReference type="AlphaFoldDB" id="A0A392PG62"/>
<evidence type="ECO:0000313" key="2">
    <source>
        <dbReference type="EMBL" id="MCI10306.1"/>
    </source>
</evidence>
<feature type="compositionally biased region" description="Basic residues" evidence="1">
    <location>
        <begin position="81"/>
        <end position="92"/>
    </location>
</feature>
<evidence type="ECO:0000256" key="1">
    <source>
        <dbReference type="SAM" id="MobiDB-lite"/>
    </source>
</evidence>
<name>A0A392PG62_9FABA</name>
<proteinExistence type="predicted"/>
<feature type="non-terminal residue" evidence="2">
    <location>
        <position position="239"/>
    </location>
</feature>
<comment type="caution">
    <text evidence="2">The sequence shown here is derived from an EMBL/GenBank/DDBJ whole genome shotgun (WGS) entry which is preliminary data.</text>
</comment>